<accession>A0AAN7NCE1</accession>
<dbReference type="AlphaFoldDB" id="A0AAN7NCE1"/>
<sequence length="428" mass="46780">MSHICSQLLVHAGSVKRRHRNQVRRTASSAAPYARKAAMKFMTTVILVFKYRFPYSTNGRICPNQMVPRTKCIYSTLASPASVTARKGRSAFVATTNQRAVTNQSLLISVKAKLQNGELGVCLHPGPQRTTIGAPSNLTLNVSRDGASTTSLGNLSQCLTTLIVKFFLKYSLNLPSLSLRPLLLFLSQQALLKLLAGCYKVSPQPSLLQAEQPQLSACPRRRGAPALASFSWPPLDPLQQLHVLLVLRAPELDAALQGGLTRAEQRGRTPSLALLATLRVMQPRTRLAFWAASTHCRLMSSFSSTGTPKSFSAGLLSIPSSPSLCRTLHLPLLDLMRFTQAHFSSLSRSLWMTSRPSAVSTAPLSLVSSANLLRVHSISLSMSLMRILNRTGPSTDSRGTPLVTDLHLDIEQLTATLWIRPSNQFLIH</sequence>
<reference evidence="1 2" key="1">
    <citation type="journal article" date="2023" name="J. Hered.">
        <title>Chromosome-level genome of the wood stork (Mycteria americana) provides insight into avian chromosome evolution.</title>
        <authorList>
            <person name="Flamio R. Jr."/>
            <person name="Ramstad K.M."/>
        </authorList>
    </citation>
    <scope>NUCLEOTIDE SEQUENCE [LARGE SCALE GENOMIC DNA]</scope>
    <source>
        <strain evidence="1">JAX WOST 10</strain>
    </source>
</reference>
<evidence type="ECO:0000313" key="1">
    <source>
        <dbReference type="EMBL" id="KAK4822069.1"/>
    </source>
</evidence>
<proteinExistence type="predicted"/>
<name>A0AAN7NCE1_MYCAM</name>
<comment type="caution">
    <text evidence="1">The sequence shown here is derived from an EMBL/GenBank/DDBJ whole genome shotgun (WGS) entry which is preliminary data.</text>
</comment>
<organism evidence="1 2">
    <name type="scientific">Mycteria americana</name>
    <name type="common">Wood stork</name>
    <dbReference type="NCBI Taxonomy" id="33587"/>
    <lineage>
        <taxon>Eukaryota</taxon>
        <taxon>Metazoa</taxon>
        <taxon>Chordata</taxon>
        <taxon>Craniata</taxon>
        <taxon>Vertebrata</taxon>
        <taxon>Euteleostomi</taxon>
        <taxon>Archelosauria</taxon>
        <taxon>Archosauria</taxon>
        <taxon>Dinosauria</taxon>
        <taxon>Saurischia</taxon>
        <taxon>Theropoda</taxon>
        <taxon>Coelurosauria</taxon>
        <taxon>Aves</taxon>
        <taxon>Neognathae</taxon>
        <taxon>Neoaves</taxon>
        <taxon>Aequornithes</taxon>
        <taxon>Ciconiiformes</taxon>
        <taxon>Ciconiidae</taxon>
        <taxon>Mycteria</taxon>
    </lineage>
</organism>
<gene>
    <name evidence="1" type="ORF">QYF61_009330</name>
</gene>
<protein>
    <submittedName>
        <fullName evidence="1">Uncharacterized protein</fullName>
    </submittedName>
</protein>
<dbReference type="EMBL" id="JAUNZN010000004">
    <property type="protein sequence ID" value="KAK4822069.1"/>
    <property type="molecule type" value="Genomic_DNA"/>
</dbReference>
<dbReference type="Proteomes" id="UP001333110">
    <property type="component" value="Unassembled WGS sequence"/>
</dbReference>
<evidence type="ECO:0000313" key="2">
    <source>
        <dbReference type="Proteomes" id="UP001333110"/>
    </source>
</evidence>
<keyword evidence="2" id="KW-1185">Reference proteome</keyword>